<keyword evidence="2" id="KW-1185">Reference proteome</keyword>
<protein>
    <submittedName>
        <fullName evidence="1">Uncharacterized protein</fullName>
    </submittedName>
</protein>
<proteinExistence type="predicted"/>
<accession>A0A6A6H9G2</accession>
<dbReference type="Proteomes" id="UP000800092">
    <property type="component" value="Unassembled WGS sequence"/>
</dbReference>
<organism evidence="1 2">
    <name type="scientific">Viridothelium virens</name>
    <name type="common">Speckled blister lichen</name>
    <name type="synonym">Trypethelium virens</name>
    <dbReference type="NCBI Taxonomy" id="1048519"/>
    <lineage>
        <taxon>Eukaryota</taxon>
        <taxon>Fungi</taxon>
        <taxon>Dikarya</taxon>
        <taxon>Ascomycota</taxon>
        <taxon>Pezizomycotina</taxon>
        <taxon>Dothideomycetes</taxon>
        <taxon>Dothideomycetes incertae sedis</taxon>
        <taxon>Trypetheliales</taxon>
        <taxon>Trypetheliaceae</taxon>
        <taxon>Viridothelium</taxon>
    </lineage>
</organism>
<gene>
    <name evidence="1" type="ORF">EV356DRAFT_141066</name>
</gene>
<reference evidence="1" key="1">
    <citation type="journal article" date="2020" name="Stud. Mycol.">
        <title>101 Dothideomycetes genomes: a test case for predicting lifestyles and emergence of pathogens.</title>
        <authorList>
            <person name="Haridas S."/>
            <person name="Albert R."/>
            <person name="Binder M."/>
            <person name="Bloem J."/>
            <person name="Labutti K."/>
            <person name="Salamov A."/>
            <person name="Andreopoulos B."/>
            <person name="Baker S."/>
            <person name="Barry K."/>
            <person name="Bills G."/>
            <person name="Bluhm B."/>
            <person name="Cannon C."/>
            <person name="Castanera R."/>
            <person name="Culley D."/>
            <person name="Daum C."/>
            <person name="Ezra D."/>
            <person name="Gonzalez J."/>
            <person name="Henrissat B."/>
            <person name="Kuo A."/>
            <person name="Liang C."/>
            <person name="Lipzen A."/>
            <person name="Lutzoni F."/>
            <person name="Magnuson J."/>
            <person name="Mondo S."/>
            <person name="Nolan M."/>
            <person name="Ohm R."/>
            <person name="Pangilinan J."/>
            <person name="Park H.-J."/>
            <person name="Ramirez L."/>
            <person name="Alfaro M."/>
            <person name="Sun H."/>
            <person name="Tritt A."/>
            <person name="Yoshinaga Y."/>
            <person name="Zwiers L.-H."/>
            <person name="Turgeon B."/>
            <person name="Goodwin S."/>
            <person name="Spatafora J."/>
            <person name="Crous P."/>
            <person name="Grigoriev I."/>
        </authorList>
    </citation>
    <scope>NUCLEOTIDE SEQUENCE</scope>
    <source>
        <strain evidence="1">Tuck. ex Michener</strain>
    </source>
</reference>
<sequence length="153" mass="17967">MAQLVYGEDVNRDQLARFRSVKREERNALAMMLCQGLVSSKRPCLTFYLVASLHLKSFRHHDCLHLSINSILTPTRRPLYPQKKALMYRPHILLRCERVSYGRTKVVSIDCVSDVRRSYVQLLPPNIRDTPTRRYGVLQQKEVEELGFHRHYA</sequence>
<evidence type="ECO:0000313" key="2">
    <source>
        <dbReference type="Proteomes" id="UP000800092"/>
    </source>
</evidence>
<dbReference type="EMBL" id="ML991796">
    <property type="protein sequence ID" value="KAF2234695.1"/>
    <property type="molecule type" value="Genomic_DNA"/>
</dbReference>
<name>A0A6A6H9G2_VIRVR</name>
<dbReference type="AlphaFoldDB" id="A0A6A6H9G2"/>
<evidence type="ECO:0000313" key="1">
    <source>
        <dbReference type="EMBL" id="KAF2234695.1"/>
    </source>
</evidence>